<comment type="caution">
    <text evidence="1">The sequence shown here is derived from an EMBL/GenBank/DDBJ whole genome shotgun (WGS) entry which is preliminary data.</text>
</comment>
<sequence length="68" mass="7221">MDAQEPQSVLGVLNEHPGEHLRRAHACLGLAYRSQALLALGREEATYQALTEALAQVAVAALRLGEAA</sequence>
<dbReference type="RefSeq" id="WP_135255979.1">
    <property type="nucleotide sequence ID" value="NZ_JAHXRS010000006.1"/>
</dbReference>
<gene>
    <name evidence="1" type="ORF">KZX47_04745</name>
</gene>
<protein>
    <submittedName>
        <fullName evidence="1">Uncharacterized protein</fullName>
    </submittedName>
</protein>
<evidence type="ECO:0000313" key="1">
    <source>
        <dbReference type="EMBL" id="MBW6394464.1"/>
    </source>
</evidence>
<keyword evidence="2" id="KW-1185">Reference proteome</keyword>
<name>A0ABS6ZWM2_9DEIN</name>
<dbReference type="Proteomes" id="UP000724268">
    <property type="component" value="Unassembled WGS sequence"/>
</dbReference>
<proteinExistence type="predicted"/>
<accession>A0ABS6ZWM2</accession>
<dbReference type="EMBL" id="JAHXRS010000006">
    <property type="protein sequence ID" value="MBW6394464.1"/>
    <property type="molecule type" value="Genomic_DNA"/>
</dbReference>
<evidence type="ECO:0000313" key="2">
    <source>
        <dbReference type="Proteomes" id="UP000724268"/>
    </source>
</evidence>
<reference evidence="1 2" key="1">
    <citation type="submission" date="2021-07" db="EMBL/GenBank/DDBJ databases">
        <title>Thermus aquaticus gen. n. and sp. n., a nonsporulating extreme thermophile.</title>
        <authorList>
            <person name="Hu C.-J."/>
            <person name="Li W.-J."/>
            <person name="Xian W.-D."/>
        </authorList>
    </citation>
    <scope>NUCLEOTIDE SEQUENCE [LARGE SCALE GENOMIC DNA]</scope>
    <source>
        <strain evidence="1 2">SYSU G05001</strain>
    </source>
</reference>
<organism evidence="1 2">
    <name type="scientific">Thermus brevis</name>
    <dbReference type="NCBI Taxonomy" id="2862456"/>
    <lineage>
        <taxon>Bacteria</taxon>
        <taxon>Thermotogati</taxon>
        <taxon>Deinococcota</taxon>
        <taxon>Deinococci</taxon>
        <taxon>Thermales</taxon>
        <taxon>Thermaceae</taxon>
        <taxon>Thermus</taxon>
    </lineage>
</organism>